<protein>
    <recommendedName>
        <fullName evidence="7">Large ribosomal subunit protein mL54</fullName>
    </recommendedName>
</protein>
<dbReference type="PANTHER" id="PTHR28595">
    <property type="entry name" value="39S RIBOSOMAL PROTEIN L54, MITOCHONDRIAL"/>
    <property type="match status" value="1"/>
</dbReference>
<gene>
    <name evidence="8" type="ORF">SCODWIG_00414</name>
</gene>
<evidence type="ECO:0000256" key="3">
    <source>
        <dbReference type="ARBA" id="ARBA00022980"/>
    </source>
</evidence>
<keyword evidence="4" id="KW-0496">Mitochondrion</keyword>
<comment type="subcellular location">
    <subcellularLocation>
        <location evidence="1">Mitochondrion</location>
    </subcellularLocation>
</comment>
<dbReference type="InterPro" id="IPR013870">
    <property type="entry name" value="Ribosomal_mL54"/>
</dbReference>
<keyword evidence="2" id="KW-0809">Transit peptide</keyword>
<dbReference type="Proteomes" id="UP000262825">
    <property type="component" value="Unassembled WGS sequence"/>
</dbReference>
<dbReference type="GO" id="GO:0005762">
    <property type="term" value="C:mitochondrial large ribosomal subunit"/>
    <property type="evidence" value="ECO:0007669"/>
    <property type="project" value="TreeGrafter"/>
</dbReference>
<proteinExistence type="inferred from homology"/>
<evidence type="ECO:0000256" key="7">
    <source>
        <dbReference type="ARBA" id="ARBA00035179"/>
    </source>
</evidence>
<dbReference type="Pfam" id="PF08561">
    <property type="entry name" value="Ribosomal_L37"/>
    <property type="match status" value="1"/>
</dbReference>
<evidence type="ECO:0000256" key="1">
    <source>
        <dbReference type="ARBA" id="ARBA00004173"/>
    </source>
</evidence>
<dbReference type="AlphaFoldDB" id="A0A376B1W2"/>
<comment type="similarity">
    <text evidence="6">Belongs to the mitochondrion-specific ribosomal protein mL54 family.</text>
</comment>
<dbReference type="GO" id="GO:0003735">
    <property type="term" value="F:structural constituent of ribosome"/>
    <property type="evidence" value="ECO:0007669"/>
    <property type="project" value="TreeGrafter"/>
</dbReference>
<organism evidence="8 9">
    <name type="scientific">Saccharomycodes ludwigii</name>
    <dbReference type="NCBI Taxonomy" id="36035"/>
    <lineage>
        <taxon>Eukaryota</taxon>
        <taxon>Fungi</taxon>
        <taxon>Dikarya</taxon>
        <taxon>Ascomycota</taxon>
        <taxon>Saccharomycotina</taxon>
        <taxon>Saccharomycetes</taxon>
        <taxon>Saccharomycodales</taxon>
        <taxon>Saccharomycodaceae</taxon>
        <taxon>Saccharomycodes</taxon>
    </lineage>
</organism>
<evidence type="ECO:0000313" key="9">
    <source>
        <dbReference type="Proteomes" id="UP000262825"/>
    </source>
</evidence>
<keyword evidence="9" id="KW-1185">Reference proteome</keyword>
<reference evidence="9" key="1">
    <citation type="submission" date="2018-06" db="EMBL/GenBank/DDBJ databases">
        <authorList>
            <person name="Guldener U."/>
        </authorList>
    </citation>
    <scope>NUCLEOTIDE SEQUENCE [LARGE SCALE GENOMIC DNA]</scope>
    <source>
        <strain evidence="9">UTAD17</strain>
    </source>
</reference>
<evidence type="ECO:0000256" key="4">
    <source>
        <dbReference type="ARBA" id="ARBA00023128"/>
    </source>
</evidence>
<dbReference type="OrthoDB" id="10252718at2759"/>
<dbReference type="PANTHER" id="PTHR28595:SF1">
    <property type="entry name" value="LARGE RIBOSOMAL SUBUNIT PROTEIN ML54"/>
    <property type="match status" value="1"/>
</dbReference>
<dbReference type="VEuPathDB" id="FungiDB:SCODWIG_00414"/>
<accession>A0A376B1W2</accession>
<evidence type="ECO:0000256" key="5">
    <source>
        <dbReference type="ARBA" id="ARBA00023274"/>
    </source>
</evidence>
<evidence type="ECO:0000256" key="6">
    <source>
        <dbReference type="ARBA" id="ARBA00033752"/>
    </source>
</evidence>
<sequence>MFKNIIRIKSSVLFFSTKSVRLNGANTAATKIVSSCKAGTPLNLKIKKTGNDPVALEDSEYPDWLWTVLDPVVEEQALAKDPIALRKKAMRKANREKIKQNNFLSKL</sequence>
<keyword evidence="5" id="KW-0687">Ribonucleoprotein</keyword>
<evidence type="ECO:0000313" key="8">
    <source>
        <dbReference type="EMBL" id="SSD58653.1"/>
    </source>
</evidence>
<dbReference type="EMBL" id="UFAJ01000033">
    <property type="protein sequence ID" value="SSD58653.1"/>
    <property type="molecule type" value="Genomic_DNA"/>
</dbReference>
<name>A0A376B1W2_9ASCO</name>
<keyword evidence="3 8" id="KW-0689">Ribosomal protein</keyword>
<evidence type="ECO:0000256" key="2">
    <source>
        <dbReference type="ARBA" id="ARBA00022946"/>
    </source>
</evidence>